<dbReference type="EMBL" id="CP049055">
    <property type="protein sequence ID" value="QII10579.1"/>
    <property type="molecule type" value="Genomic_DNA"/>
</dbReference>
<evidence type="ECO:0000313" key="2">
    <source>
        <dbReference type="Proteomes" id="UP000501926"/>
    </source>
</evidence>
<dbReference type="Proteomes" id="UP000501926">
    <property type="component" value="Chromosome"/>
</dbReference>
<protein>
    <submittedName>
        <fullName evidence="1">Uncharacterized protein</fullName>
    </submittedName>
</protein>
<dbReference type="AlphaFoldDB" id="A0A6G7GMP3"/>
<sequence length="49" mass="5013">MKQEADGKACYAVGCVKDGVAKTLKFTETGTIVIGNEKKGKSGSVASCC</sequence>
<accession>A0A6G7GMP3</accession>
<dbReference type="RefSeq" id="WP_164994598.1">
    <property type="nucleotide sequence ID" value="NZ_CP049055.1"/>
</dbReference>
<proteinExistence type="predicted"/>
<organism evidence="1 2">
    <name type="scientific">Kuenenia stuttgartiensis</name>
    <dbReference type="NCBI Taxonomy" id="174633"/>
    <lineage>
        <taxon>Bacteria</taxon>
        <taxon>Pseudomonadati</taxon>
        <taxon>Planctomycetota</taxon>
        <taxon>Candidatus Brocadiia</taxon>
        <taxon>Candidatus Brocadiales</taxon>
        <taxon>Candidatus Brocadiaceae</taxon>
        <taxon>Candidatus Kuenenia</taxon>
    </lineage>
</organism>
<name>A0A6G7GMP3_KUEST</name>
<gene>
    <name evidence="1" type="ORF">KsCSTR_12000</name>
</gene>
<reference evidence="1 2" key="1">
    <citation type="submission" date="2020-02" db="EMBL/GenBank/DDBJ databases">
        <title>Newly sequenced genome of strain CSTR1 showed variability in Candidatus Kuenenia stuttgartiensis genomes.</title>
        <authorList>
            <person name="Ding C."/>
            <person name="Adrian L."/>
        </authorList>
    </citation>
    <scope>NUCLEOTIDE SEQUENCE [LARGE SCALE GENOMIC DNA]</scope>
    <source>
        <strain evidence="1 2">CSTR1</strain>
    </source>
</reference>
<evidence type="ECO:0000313" key="1">
    <source>
        <dbReference type="EMBL" id="QII10579.1"/>
    </source>
</evidence>